<keyword evidence="3" id="KW-1185">Reference proteome</keyword>
<feature type="signal peptide" evidence="1">
    <location>
        <begin position="1"/>
        <end position="16"/>
    </location>
</feature>
<comment type="caution">
    <text evidence="2">The sequence shown here is derived from an EMBL/GenBank/DDBJ whole genome shotgun (WGS) entry which is preliminary data.</text>
</comment>
<evidence type="ECO:0000313" key="3">
    <source>
        <dbReference type="Proteomes" id="UP000037035"/>
    </source>
</evidence>
<dbReference type="Proteomes" id="UP000037035">
    <property type="component" value="Unassembled WGS sequence"/>
</dbReference>
<gene>
    <name evidence="2" type="ORF">VP01_1380g2</name>
</gene>
<proteinExistence type="predicted"/>
<dbReference type="VEuPathDB" id="FungiDB:VP01_1380g2"/>
<reference evidence="2 3" key="1">
    <citation type="submission" date="2015-08" db="EMBL/GenBank/DDBJ databases">
        <title>Next Generation Sequencing and Analysis of the Genome of Puccinia sorghi L Schw, the Causal Agent of Maize Common Rust.</title>
        <authorList>
            <person name="Rochi L."/>
            <person name="Burguener G."/>
            <person name="Darino M."/>
            <person name="Turjanski A."/>
            <person name="Kreff E."/>
            <person name="Dieguez M.J."/>
            <person name="Sacco F."/>
        </authorList>
    </citation>
    <scope>NUCLEOTIDE SEQUENCE [LARGE SCALE GENOMIC DNA]</scope>
    <source>
        <strain evidence="2 3">RO10H11247</strain>
    </source>
</reference>
<feature type="chain" id="PRO_5005568443" evidence="1">
    <location>
        <begin position="17"/>
        <end position="96"/>
    </location>
</feature>
<accession>A0A0L6VLL1</accession>
<dbReference type="AlphaFoldDB" id="A0A0L6VLL1"/>
<keyword evidence="1" id="KW-0732">Signal</keyword>
<organism evidence="2 3">
    <name type="scientific">Puccinia sorghi</name>
    <dbReference type="NCBI Taxonomy" id="27349"/>
    <lineage>
        <taxon>Eukaryota</taxon>
        <taxon>Fungi</taxon>
        <taxon>Dikarya</taxon>
        <taxon>Basidiomycota</taxon>
        <taxon>Pucciniomycotina</taxon>
        <taxon>Pucciniomycetes</taxon>
        <taxon>Pucciniales</taxon>
        <taxon>Pucciniaceae</taxon>
        <taxon>Puccinia</taxon>
    </lineage>
</organism>
<evidence type="ECO:0000313" key="2">
    <source>
        <dbReference type="EMBL" id="KNZ61594.1"/>
    </source>
</evidence>
<sequence>MDSSLFLLAFLYCFWAQESVLDSNIELYCIMRNKITKTVFGFVAWSLFFLQDFLDPWLFPAIAIISSQVSPREISPRGCFQISETYDNSVFPNEEV</sequence>
<evidence type="ECO:0000256" key="1">
    <source>
        <dbReference type="SAM" id="SignalP"/>
    </source>
</evidence>
<dbReference type="EMBL" id="LAVV01004232">
    <property type="protein sequence ID" value="KNZ61594.1"/>
    <property type="molecule type" value="Genomic_DNA"/>
</dbReference>
<name>A0A0L6VLL1_9BASI</name>
<protein>
    <submittedName>
        <fullName evidence="2">Putative signal peptide protein</fullName>
    </submittedName>
</protein>